<evidence type="ECO:0000313" key="3">
    <source>
        <dbReference type="Proteomes" id="UP000714275"/>
    </source>
</evidence>
<dbReference type="OrthoDB" id="2685541at2759"/>
<accession>A0A9P6ZZU7</accession>
<sequence length="259" mass="27993">MLPPAVQDFLDLSLDPDLDGYQANTSFNTNDSIDTRSSTPVMTLSDDFILDPTNWTSDPLRVRLAMLRDLISEASTPTITAKDNPSSVTEPESEPENPPPVPPPPKDDPSSVTEPESEPENPPPVPPPPKDDPSSVTEPESIFNCCREIPTRPPTSSTTSNNNNTPSSNYCDTISSNDNITPTIPTSTCAHALAPSHTLLPQTTSTPPAPTIQHQHLSTPSVRANATLASANDEGTRARNASGEEENERCQEERWDECN</sequence>
<dbReference type="AlphaFoldDB" id="A0A9P6ZZU7"/>
<organism evidence="2 3">
    <name type="scientific">Suillus placidus</name>
    <dbReference type="NCBI Taxonomy" id="48579"/>
    <lineage>
        <taxon>Eukaryota</taxon>
        <taxon>Fungi</taxon>
        <taxon>Dikarya</taxon>
        <taxon>Basidiomycota</taxon>
        <taxon>Agaricomycotina</taxon>
        <taxon>Agaricomycetes</taxon>
        <taxon>Agaricomycetidae</taxon>
        <taxon>Boletales</taxon>
        <taxon>Suillineae</taxon>
        <taxon>Suillaceae</taxon>
        <taxon>Suillus</taxon>
    </lineage>
</organism>
<evidence type="ECO:0000256" key="1">
    <source>
        <dbReference type="SAM" id="MobiDB-lite"/>
    </source>
</evidence>
<feature type="compositionally biased region" description="Low complexity" evidence="1">
    <location>
        <begin position="154"/>
        <end position="169"/>
    </location>
</feature>
<dbReference type="EMBL" id="JABBWD010000011">
    <property type="protein sequence ID" value="KAG1779798.1"/>
    <property type="molecule type" value="Genomic_DNA"/>
</dbReference>
<feature type="region of interest" description="Disordered" evidence="1">
    <location>
        <begin position="75"/>
        <end position="176"/>
    </location>
</feature>
<comment type="caution">
    <text evidence="2">The sequence shown here is derived from an EMBL/GenBank/DDBJ whole genome shotgun (WGS) entry which is preliminary data.</text>
</comment>
<evidence type="ECO:0000313" key="2">
    <source>
        <dbReference type="EMBL" id="KAG1779798.1"/>
    </source>
</evidence>
<feature type="region of interest" description="Disordered" evidence="1">
    <location>
        <begin position="229"/>
        <end position="259"/>
    </location>
</feature>
<feature type="compositionally biased region" description="Basic and acidic residues" evidence="1">
    <location>
        <begin position="248"/>
        <end position="259"/>
    </location>
</feature>
<name>A0A9P6ZZU7_9AGAM</name>
<reference evidence="2" key="1">
    <citation type="journal article" date="2020" name="New Phytol.">
        <title>Comparative genomics reveals dynamic genome evolution in host specialist ectomycorrhizal fungi.</title>
        <authorList>
            <person name="Lofgren L.A."/>
            <person name="Nguyen N.H."/>
            <person name="Vilgalys R."/>
            <person name="Ruytinx J."/>
            <person name="Liao H.L."/>
            <person name="Branco S."/>
            <person name="Kuo A."/>
            <person name="LaButti K."/>
            <person name="Lipzen A."/>
            <person name="Andreopoulos W."/>
            <person name="Pangilinan J."/>
            <person name="Riley R."/>
            <person name="Hundley H."/>
            <person name="Na H."/>
            <person name="Barry K."/>
            <person name="Grigoriev I.V."/>
            <person name="Stajich J.E."/>
            <person name="Kennedy P.G."/>
        </authorList>
    </citation>
    <scope>NUCLEOTIDE SEQUENCE</scope>
    <source>
        <strain evidence="2">DOB743</strain>
    </source>
</reference>
<dbReference type="Proteomes" id="UP000714275">
    <property type="component" value="Unassembled WGS sequence"/>
</dbReference>
<gene>
    <name evidence="2" type="ORF">EV702DRAFT_1195160</name>
</gene>
<protein>
    <submittedName>
        <fullName evidence="2">Uncharacterized protein</fullName>
    </submittedName>
</protein>
<proteinExistence type="predicted"/>
<keyword evidence="3" id="KW-1185">Reference proteome</keyword>